<organism evidence="1 2">
    <name type="scientific">Persicobacter diffluens</name>
    <dbReference type="NCBI Taxonomy" id="981"/>
    <lineage>
        <taxon>Bacteria</taxon>
        <taxon>Pseudomonadati</taxon>
        <taxon>Bacteroidota</taxon>
        <taxon>Cytophagia</taxon>
        <taxon>Cytophagales</taxon>
        <taxon>Persicobacteraceae</taxon>
        <taxon>Persicobacter</taxon>
    </lineage>
</organism>
<proteinExistence type="predicted"/>
<dbReference type="Proteomes" id="UP001310022">
    <property type="component" value="Unassembled WGS sequence"/>
</dbReference>
<sequence>MIRGKSIPDIYLVRSVLDYFSSISNDENINYRLEKCF</sequence>
<reference evidence="1 2" key="1">
    <citation type="submission" date="2021-12" db="EMBL/GenBank/DDBJ databases">
        <title>Genome sequencing of bacteria with rrn-lacking chromosome and rrn-plasmid.</title>
        <authorList>
            <person name="Anda M."/>
            <person name="Iwasaki W."/>
        </authorList>
    </citation>
    <scope>NUCLEOTIDE SEQUENCE [LARGE SCALE GENOMIC DNA]</scope>
    <source>
        <strain evidence="1 2">NBRC 15940</strain>
    </source>
</reference>
<gene>
    <name evidence="1" type="ORF">PEDI_22760</name>
</gene>
<evidence type="ECO:0000313" key="1">
    <source>
        <dbReference type="EMBL" id="GJM61724.1"/>
    </source>
</evidence>
<keyword evidence="2" id="KW-1185">Reference proteome</keyword>
<dbReference type="AlphaFoldDB" id="A0AAN4VX46"/>
<name>A0AAN4VX46_9BACT</name>
<dbReference type="EMBL" id="BQKE01000001">
    <property type="protein sequence ID" value="GJM61724.1"/>
    <property type="molecule type" value="Genomic_DNA"/>
</dbReference>
<comment type="caution">
    <text evidence="1">The sequence shown here is derived from an EMBL/GenBank/DDBJ whole genome shotgun (WGS) entry which is preliminary data.</text>
</comment>
<accession>A0AAN4VX46</accession>
<protein>
    <submittedName>
        <fullName evidence="1">Uncharacterized protein</fullName>
    </submittedName>
</protein>
<evidence type="ECO:0000313" key="2">
    <source>
        <dbReference type="Proteomes" id="UP001310022"/>
    </source>
</evidence>